<dbReference type="Proteomes" id="UP000244189">
    <property type="component" value="Unassembled WGS sequence"/>
</dbReference>
<dbReference type="InterPro" id="IPR002470">
    <property type="entry name" value="Peptidase_S9A"/>
</dbReference>
<evidence type="ECO:0000259" key="6">
    <source>
        <dbReference type="Pfam" id="PF00326"/>
    </source>
</evidence>
<proteinExistence type="inferred from homology"/>
<dbReference type="AlphaFoldDB" id="A0A2T5GNC9"/>
<evidence type="ECO:0000256" key="1">
    <source>
        <dbReference type="ARBA" id="ARBA00005228"/>
    </source>
</evidence>
<keyword evidence="4" id="KW-0720">Serine protease</keyword>
<evidence type="ECO:0000313" key="8">
    <source>
        <dbReference type="EMBL" id="PTQ60839.1"/>
    </source>
</evidence>
<accession>A0A2T5GNC9</accession>
<comment type="similarity">
    <text evidence="1">Belongs to the peptidase S9A family.</text>
</comment>
<dbReference type="FunFam" id="3.40.50.1820:FF:000005">
    <property type="entry name" value="Prolyl endopeptidase"/>
    <property type="match status" value="1"/>
</dbReference>
<feature type="domain" description="Peptidase S9A N-terminal" evidence="7">
    <location>
        <begin position="27"/>
        <end position="425"/>
    </location>
</feature>
<keyword evidence="9" id="KW-1185">Reference proteome</keyword>
<evidence type="ECO:0000259" key="7">
    <source>
        <dbReference type="Pfam" id="PF02897"/>
    </source>
</evidence>
<dbReference type="InterPro" id="IPR029058">
    <property type="entry name" value="AB_hydrolase_fold"/>
</dbReference>
<evidence type="ECO:0000313" key="9">
    <source>
        <dbReference type="Proteomes" id="UP000244189"/>
    </source>
</evidence>
<keyword evidence="2" id="KW-0645">Protease</keyword>
<dbReference type="GO" id="GO:0006508">
    <property type="term" value="P:proteolysis"/>
    <property type="evidence" value="ECO:0007669"/>
    <property type="project" value="UniProtKB-KW"/>
</dbReference>
<evidence type="ECO:0000256" key="2">
    <source>
        <dbReference type="ARBA" id="ARBA00022670"/>
    </source>
</evidence>
<evidence type="ECO:0000256" key="5">
    <source>
        <dbReference type="SAM" id="SignalP"/>
    </source>
</evidence>
<evidence type="ECO:0000256" key="3">
    <source>
        <dbReference type="ARBA" id="ARBA00022801"/>
    </source>
</evidence>
<protein>
    <submittedName>
        <fullName evidence="8">Oligopeptidase B</fullName>
    </submittedName>
</protein>
<dbReference type="InterPro" id="IPR023302">
    <property type="entry name" value="Pept_S9A_N"/>
</dbReference>
<comment type="caution">
    <text evidence="8">The sequence shown here is derived from an EMBL/GenBank/DDBJ whole genome shotgun (WGS) entry which is preliminary data.</text>
</comment>
<name>A0A2T5GNC9_9SPHN</name>
<dbReference type="SUPFAM" id="SSF50993">
    <property type="entry name" value="Peptidase/esterase 'gauge' domain"/>
    <property type="match status" value="1"/>
</dbReference>
<sequence length="702" mass="77964">MTIRYMMLAGVALVSTAAVAQVAPPRVAKKPFQVTSPNGAREDDYYWLRDDTRKNPEMLAYLAAENAYADAQLGSLKPLQAKLYEDTVAHIKQDDSSVPYAKNGYYYGSRFQTGADYPILERRKGSRTAPAETLFDQPAMAKGHSFFALSDWAVSPDNRRVAWAEDTVGRRQYVLKVKDLTTGALLADTVSNIEPNVVWADDNKTILYVEKDPVTLRGYRVKAHVLGTPIAADQVLYEEKDDTYQMGISRTSDDRFVCIGVESTVSDEQRCAPAASPTRFTIVAPRAREFRYGADHIGNRWIIRTNRAAKNYKLVTVADADLAKGTGAWRDLTPASDTVFIEGFKPFDGFVAIDQREGGNRMIRVLNDAGKSTPVTADEPAYRMALDVNEKTATPWVRYTYGSLVTPTTTYEVNAQTGERRVLKVAPVPGYDPAKYVTERVWAPARDGTRVPVSLVYAKGVKRDGTAPLFQYAYGSYGISSDPAVDPGRIGLLDRGVVYAIAHIRGGQEMGRGWYDDGHLLNKKNSFTDFIDVTRYLVAQKYAAKTRVAAMGGSAGGLLMGGVANMAPADYKLIIAQVPFVDVVTTMLDASIPLTTFEYDEWGNPAQKASYDYMLSYSPYDNVTAKAYPALYVGTGLWDSQVQYYEPTKWVAKLRERKTDTNPLLFRVNMEAGHGGKSGRFERYRQNAEWQAFMLQQLGLAR</sequence>
<dbReference type="PANTHER" id="PTHR11757">
    <property type="entry name" value="PROTEASE FAMILY S9A OLIGOPEPTIDASE"/>
    <property type="match status" value="1"/>
</dbReference>
<dbReference type="Pfam" id="PF00326">
    <property type="entry name" value="Peptidase_S9"/>
    <property type="match status" value="1"/>
</dbReference>
<feature type="signal peptide" evidence="5">
    <location>
        <begin position="1"/>
        <end position="20"/>
    </location>
</feature>
<dbReference type="InterPro" id="IPR051543">
    <property type="entry name" value="Serine_Peptidase_S9A"/>
</dbReference>
<dbReference type="Gene3D" id="3.40.50.1820">
    <property type="entry name" value="alpha/beta hydrolase"/>
    <property type="match status" value="1"/>
</dbReference>
<organism evidence="8 9">
    <name type="scientific">Sphingomonas aurantiaca</name>
    <dbReference type="NCBI Taxonomy" id="185949"/>
    <lineage>
        <taxon>Bacteria</taxon>
        <taxon>Pseudomonadati</taxon>
        <taxon>Pseudomonadota</taxon>
        <taxon>Alphaproteobacteria</taxon>
        <taxon>Sphingomonadales</taxon>
        <taxon>Sphingomonadaceae</taxon>
        <taxon>Sphingomonas</taxon>
    </lineage>
</organism>
<dbReference type="SUPFAM" id="SSF53474">
    <property type="entry name" value="alpha/beta-Hydrolases"/>
    <property type="match status" value="1"/>
</dbReference>
<dbReference type="InterPro" id="IPR001375">
    <property type="entry name" value="Peptidase_S9_cat"/>
</dbReference>
<feature type="domain" description="Peptidase S9 prolyl oligopeptidase catalytic" evidence="6">
    <location>
        <begin position="490"/>
        <end position="699"/>
    </location>
</feature>
<feature type="chain" id="PRO_5015649123" evidence="5">
    <location>
        <begin position="21"/>
        <end position="702"/>
    </location>
</feature>
<dbReference type="PRINTS" id="PR00862">
    <property type="entry name" value="PROLIGOPTASE"/>
</dbReference>
<dbReference type="Gene3D" id="2.130.10.120">
    <property type="entry name" value="Prolyl oligopeptidase, N-terminal domain"/>
    <property type="match status" value="1"/>
</dbReference>
<evidence type="ECO:0000256" key="4">
    <source>
        <dbReference type="ARBA" id="ARBA00022825"/>
    </source>
</evidence>
<gene>
    <name evidence="8" type="ORF">C8J26_1153</name>
</gene>
<reference evidence="8 9" key="1">
    <citation type="submission" date="2018-04" db="EMBL/GenBank/DDBJ databases">
        <title>Genomic Encyclopedia of Type Strains, Phase III (KMG-III): the genomes of soil and plant-associated and newly described type strains.</title>
        <authorList>
            <person name="Whitman W."/>
        </authorList>
    </citation>
    <scope>NUCLEOTIDE SEQUENCE [LARGE SCALE GENOMIC DNA]</scope>
    <source>
        <strain evidence="8 9">MA101b</strain>
    </source>
</reference>
<dbReference type="RefSeq" id="WP_244185182.1">
    <property type="nucleotide sequence ID" value="NZ_QAOG01000002.1"/>
</dbReference>
<dbReference type="EMBL" id="QAOG01000002">
    <property type="protein sequence ID" value="PTQ60839.1"/>
    <property type="molecule type" value="Genomic_DNA"/>
</dbReference>
<dbReference type="PANTHER" id="PTHR11757:SF19">
    <property type="entry name" value="PROLYL ENDOPEPTIDASE-LIKE"/>
    <property type="match status" value="1"/>
</dbReference>
<keyword evidence="3" id="KW-0378">Hydrolase</keyword>
<dbReference type="GO" id="GO:0004252">
    <property type="term" value="F:serine-type endopeptidase activity"/>
    <property type="evidence" value="ECO:0007669"/>
    <property type="project" value="InterPro"/>
</dbReference>
<keyword evidence="5" id="KW-0732">Signal</keyword>
<dbReference type="Pfam" id="PF02897">
    <property type="entry name" value="Peptidase_S9_N"/>
    <property type="match status" value="1"/>
</dbReference>